<sequence>MSDQSDLKNLYLAFEAVRADPQAGPALGELLTLLGARLHSPGQKQIGEFTIGDVTYRADLVDRFGRACVYGGHQERDDLELFLGLCDETSVVWDIGANFGLYTVATGRKIGPEGAVFAAEPNRNAMVLLRENVERNGVVAQLLPLAIADFDGTATFYEAQESAFSGLSDAARSAVASTPSVEVRRLDGLWRKQGCRPIDLIKIDVEGHEADVLNGGHEAIAASPNVVIQFEFSPKNLNTERKEKLLTVLRKLQAEGMAIWHLGKLGRSFTCLPPVEDDLPTDNNGNLLMVRQGSAREARLRELASRVITRPSLVTTQVEEALISALRQLLQHNKAQKFEYISTINDLRGRKSDDAAFTQLRPAQGLSSRPFELARMTSLVVVLRVAGDDRHMAETIEEARAFCGKRKFSVIVADARPQGEPLSQPSDAMLIAPLMAPGRWGRATLAALRAAEASHVLLIDAGTRLKGSLDDAMAGWLAAAALEQRVAGLAFAEEENDGTQIQEDTLGGFLAVRQGLFALAPLRGLAVPTDLYEDGGFDLDLSLRLWNAGFTIAEAPRPVAVCPAGAPLGCSPLDQTRLMREWAGRFTHPHLSDMFKMGGRRQAVPQ</sequence>
<dbReference type="GO" id="GO:0008168">
    <property type="term" value="F:methyltransferase activity"/>
    <property type="evidence" value="ECO:0007669"/>
    <property type="project" value="UniProtKB-KW"/>
</dbReference>
<dbReference type="InterPro" id="IPR052514">
    <property type="entry name" value="SAM-dependent_MTase"/>
</dbReference>
<keyword evidence="3" id="KW-1185">Reference proteome</keyword>
<evidence type="ECO:0000313" key="3">
    <source>
        <dbReference type="Proteomes" id="UP000182983"/>
    </source>
</evidence>
<dbReference type="InterPro" id="IPR006342">
    <property type="entry name" value="FkbM_mtfrase"/>
</dbReference>
<name>A0A1H6H386_MAGFU</name>
<reference evidence="3" key="1">
    <citation type="submission" date="2016-10" db="EMBL/GenBank/DDBJ databases">
        <authorList>
            <person name="Varghese N."/>
            <person name="Submissions S."/>
        </authorList>
    </citation>
    <scope>NUCLEOTIDE SEQUENCE [LARGE SCALE GENOMIC DNA]</scope>
    <source>
        <strain evidence="3">DSM 13234</strain>
    </source>
</reference>
<dbReference type="RefSeq" id="WP_170834522.1">
    <property type="nucleotide sequence ID" value="NZ_FNWO01000003.1"/>
</dbReference>
<dbReference type="PANTHER" id="PTHR34203">
    <property type="entry name" value="METHYLTRANSFERASE, FKBM FAMILY PROTEIN"/>
    <property type="match status" value="1"/>
</dbReference>
<proteinExistence type="predicted"/>
<keyword evidence="2" id="KW-0489">Methyltransferase</keyword>
<dbReference type="NCBIfam" id="TIGR01444">
    <property type="entry name" value="fkbM_fam"/>
    <property type="match status" value="1"/>
</dbReference>
<dbReference type="SUPFAM" id="SSF53448">
    <property type="entry name" value="Nucleotide-diphospho-sugar transferases"/>
    <property type="match status" value="1"/>
</dbReference>
<dbReference type="InterPro" id="IPR029044">
    <property type="entry name" value="Nucleotide-diphossugar_trans"/>
</dbReference>
<dbReference type="SUPFAM" id="SSF53335">
    <property type="entry name" value="S-adenosyl-L-methionine-dependent methyltransferases"/>
    <property type="match status" value="1"/>
</dbReference>
<dbReference type="Proteomes" id="UP000182983">
    <property type="component" value="Unassembled WGS sequence"/>
</dbReference>
<dbReference type="AlphaFoldDB" id="A0A1H6H386"/>
<evidence type="ECO:0000259" key="1">
    <source>
        <dbReference type="Pfam" id="PF05050"/>
    </source>
</evidence>
<dbReference type="PANTHER" id="PTHR34203:SF15">
    <property type="entry name" value="SLL1173 PROTEIN"/>
    <property type="match status" value="1"/>
</dbReference>
<organism evidence="2 3">
    <name type="scientific">Magnetospirillum fulvum</name>
    <name type="common">Rhodospirillum fulvum</name>
    <dbReference type="NCBI Taxonomy" id="1082"/>
    <lineage>
        <taxon>Bacteria</taxon>
        <taxon>Pseudomonadati</taxon>
        <taxon>Pseudomonadota</taxon>
        <taxon>Alphaproteobacteria</taxon>
        <taxon>Rhodospirillales</taxon>
        <taxon>Rhodospirillaceae</taxon>
        <taxon>Magnetospirillum</taxon>
    </lineage>
</organism>
<gene>
    <name evidence="2" type="ORF">SAMN04244559_00869</name>
</gene>
<keyword evidence="2" id="KW-0808">Transferase</keyword>
<dbReference type="Pfam" id="PF05050">
    <property type="entry name" value="Methyltransf_21"/>
    <property type="match status" value="1"/>
</dbReference>
<dbReference type="EMBL" id="FNWO01000003">
    <property type="protein sequence ID" value="SEH30139.1"/>
    <property type="molecule type" value="Genomic_DNA"/>
</dbReference>
<accession>A0A1H6H386</accession>
<feature type="domain" description="Methyltransferase FkbM" evidence="1">
    <location>
        <begin position="94"/>
        <end position="237"/>
    </location>
</feature>
<protein>
    <submittedName>
        <fullName evidence="2">Methyltransferase, FkbM family</fullName>
    </submittedName>
</protein>
<evidence type="ECO:0000313" key="2">
    <source>
        <dbReference type="EMBL" id="SEH30139.1"/>
    </source>
</evidence>
<dbReference type="GO" id="GO:0032259">
    <property type="term" value="P:methylation"/>
    <property type="evidence" value="ECO:0007669"/>
    <property type="project" value="UniProtKB-KW"/>
</dbReference>
<dbReference type="Gene3D" id="3.40.50.150">
    <property type="entry name" value="Vaccinia Virus protein VP39"/>
    <property type="match status" value="1"/>
</dbReference>
<dbReference type="InterPro" id="IPR029063">
    <property type="entry name" value="SAM-dependent_MTases_sf"/>
</dbReference>